<dbReference type="InterPro" id="IPR009097">
    <property type="entry name" value="Cyclic_Pdiesterase"/>
</dbReference>
<dbReference type="Gene3D" id="3.90.1140.10">
    <property type="entry name" value="Cyclic phosphodiesterase"/>
    <property type="match status" value="1"/>
</dbReference>
<dbReference type="InterPro" id="IPR050580">
    <property type="entry name" value="2H_phosphoesterase_YjcG-like"/>
</dbReference>
<accession>A0A8J3BQ67</accession>
<evidence type="ECO:0000313" key="1">
    <source>
        <dbReference type="EMBL" id="GGK30766.1"/>
    </source>
</evidence>
<dbReference type="AlphaFoldDB" id="A0A8J3BQ67"/>
<dbReference type="SUPFAM" id="SSF55144">
    <property type="entry name" value="LigT-like"/>
    <property type="match status" value="1"/>
</dbReference>
<reference evidence="1" key="2">
    <citation type="submission" date="2020-09" db="EMBL/GenBank/DDBJ databases">
        <authorList>
            <person name="Sun Q."/>
            <person name="Ohkuma M."/>
        </authorList>
    </citation>
    <scope>NUCLEOTIDE SEQUENCE</scope>
    <source>
        <strain evidence="1">JCM 3091</strain>
    </source>
</reference>
<protein>
    <submittedName>
        <fullName evidence="1">Phosphoesterase</fullName>
    </submittedName>
</protein>
<sequence>MAVRVGVLVDVPPPWRDVLHRHRVAAGDALAAEVPPHLTLLPPARLPAEALDALDAHLAGVAARTAPFTLRLAGTGTFRPVTDVVYVRVADGDRHARALAGAVAAFAALEPESAYPYHPHVTVAHQVPPAALDAAAAALAAFAAAFPVTGFALYVQDAGGAWRPRRDYGLAG</sequence>
<dbReference type="RefSeq" id="WP_229789589.1">
    <property type="nucleotide sequence ID" value="NZ_BMQC01000007.1"/>
</dbReference>
<dbReference type="PANTHER" id="PTHR40037:SF1">
    <property type="entry name" value="PHOSPHOESTERASE SAOUHSC_00951-RELATED"/>
    <property type="match status" value="1"/>
</dbReference>
<proteinExistence type="predicted"/>
<dbReference type="Proteomes" id="UP000662200">
    <property type="component" value="Unassembled WGS sequence"/>
</dbReference>
<name>A0A8J3BQ67_9ACTN</name>
<dbReference type="PANTHER" id="PTHR40037">
    <property type="entry name" value="PHOSPHOESTERASE YJCG-RELATED"/>
    <property type="match status" value="1"/>
</dbReference>
<keyword evidence="2" id="KW-1185">Reference proteome</keyword>
<gene>
    <name evidence="1" type="ORF">GCM10010124_24400</name>
</gene>
<evidence type="ECO:0000313" key="2">
    <source>
        <dbReference type="Proteomes" id="UP000662200"/>
    </source>
</evidence>
<dbReference type="EMBL" id="BMQC01000007">
    <property type="protein sequence ID" value="GGK30766.1"/>
    <property type="molecule type" value="Genomic_DNA"/>
</dbReference>
<dbReference type="Pfam" id="PF13563">
    <property type="entry name" value="2_5_RNA_ligase2"/>
    <property type="match status" value="1"/>
</dbReference>
<organism evidence="1 2">
    <name type="scientific">Pilimelia terevasa</name>
    <dbReference type="NCBI Taxonomy" id="53372"/>
    <lineage>
        <taxon>Bacteria</taxon>
        <taxon>Bacillati</taxon>
        <taxon>Actinomycetota</taxon>
        <taxon>Actinomycetes</taxon>
        <taxon>Micromonosporales</taxon>
        <taxon>Micromonosporaceae</taxon>
        <taxon>Pilimelia</taxon>
    </lineage>
</organism>
<comment type="caution">
    <text evidence="1">The sequence shown here is derived from an EMBL/GenBank/DDBJ whole genome shotgun (WGS) entry which is preliminary data.</text>
</comment>
<reference evidence="1" key="1">
    <citation type="journal article" date="2014" name="Int. J. Syst. Evol. Microbiol.">
        <title>Complete genome sequence of Corynebacterium casei LMG S-19264T (=DSM 44701T), isolated from a smear-ripened cheese.</title>
        <authorList>
            <consortium name="US DOE Joint Genome Institute (JGI-PGF)"/>
            <person name="Walter F."/>
            <person name="Albersmeier A."/>
            <person name="Kalinowski J."/>
            <person name="Ruckert C."/>
        </authorList>
    </citation>
    <scope>NUCLEOTIDE SEQUENCE</scope>
    <source>
        <strain evidence="1">JCM 3091</strain>
    </source>
</reference>